<proteinExistence type="predicted"/>
<evidence type="ECO:0000313" key="2">
    <source>
        <dbReference type="EMBL" id="MCT8990254.1"/>
    </source>
</evidence>
<accession>A0A9X2X8Y3</accession>
<evidence type="ECO:0000259" key="1">
    <source>
        <dbReference type="Pfam" id="PF07110"/>
    </source>
</evidence>
<dbReference type="InterPro" id="IPR011008">
    <property type="entry name" value="Dimeric_a/b-barrel"/>
</dbReference>
<reference evidence="2" key="1">
    <citation type="submission" date="2022-08" db="EMBL/GenBank/DDBJ databases">
        <title>Chelativorans sichuanense sp. nov., a paraffin oil-degrading bacterium isolated from a mixture of oil-based drill cuttings and paddy soil.</title>
        <authorList>
            <person name="Yu J."/>
            <person name="Liu H."/>
            <person name="Chen Q."/>
        </authorList>
    </citation>
    <scope>NUCLEOTIDE SEQUENCE</scope>
    <source>
        <strain evidence="2">SCAU 2101</strain>
    </source>
</reference>
<dbReference type="Proteomes" id="UP001149009">
    <property type="component" value="Unassembled WGS sequence"/>
</dbReference>
<dbReference type="GO" id="GO:0016491">
    <property type="term" value="F:oxidoreductase activity"/>
    <property type="evidence" value="ECO:0007669"/>
    <property type="project" value="InterPro"/>
</dbReference>
<dbReference type="InterPro" id="IPR009799">
    <property type="entry name" value="EthD_dom"/>
</dbReference>
<name>A0A9X2X8Y3_9HYPH</name>
<comment type="caution">
    <text evidence="2">The sequence shown here is derived from an EMBL/GenBank/DDBJ whole genome shotgun (WGS) entry which is preliminary data.</text>
</comment>
<dbReference type="Gene3D" id="3.30.70.100">
    <property type="match status" value="1"/>
</dbReference>
<keyword evidence="3" id="KW-1185">Reference proteome</keyword>
<gene>
    <name evidence="2" type="ORF">NYR54_08090</name>
</gene>
<dbReference type="RefSeq" id="WP_261515112.1">
    <property type="nucleotide sequence ID" value="NZ_JAODNV010000008.1"/>
</dbReference>
<dbReference type="AlphaFoldDB" id="A0A9X2X8Y3"/>
<organism evidence="2 3">
    <name type="scientific">Chelativorans petroleitrophicus</name>
    <dbReference type="NCBI Taxonomy" id="2975484"/>
    <lineage>
        <taxon>Bacteria</taxon>
        <taxon>Pseudomonadati</taxon>
        <taxon>Pseudomonadota</taxon>
        <taxon>Alphaproteobacteria</taxon>
        <taxon>Hyphomicrobiales</taxon>
        <taxon>Phyllobacteriaceae</taxon>
        <taxon>Chelativorans</taxon>
    </lineage>
</organism>
<dbReference type="EMBL" id="JAODNV010000008">
    <property type="protein sequence ID" value="MCT8990254.1"/>
    <property type="molecule type" value="Genomic_DNA"/>
</dbReference>
<dbReference type="Pfam" id="PF07110">
    <property type="entry name" value="EthD"/>
    <property type="match status" value="1"/>
</dbReference>
<dbReference type="SUPFAM" id="SSF54909">
    <property type="entry name" value="Dimeric alpha+beta barrel"/>
    <property type="match status" value="1"/>
</dbReference>
<evidence type="ECO:0000313" key="3">
    <source>
        <dbReference type="Proteomes" id="UP001149009"/>
    </source>
</evidence>
<sequence>MITALSLIRRRADIDLDTFRRHWLDPHGVLAAGLPHVRRYIQGHIKDSSLTNVHAREAGIDGFAVLSFDTVEQRDIAYQSPRIRECDRDSESFIGAVRRVVTVATPHGDINDKDGLKIYLLGIGDPAHAAEWSREIEARLRDVPSPKSRVVHEILSQSHAPGSKVPELRLPVCGFAELRFPESALGGSHAKILAGHETETVRTALFVADDYQLV</sequence>
<protein>
    <submittedName>
        <fullName evidence="2">EthD domain-containing protein</fullName>
    </submittedName>
</protein>
<feature type="domain" description="EthD" evidence="1">
    <location>
        <begin position="13"/>
        <end position="94"/>
    </location>
</feature>